<dbReference type="InterPro" id="IPR013783">
    <property type="entry name" value="Ig-like_fold"/>
</dbReference>
<feature type="compositionally biased region" description="Basic and acidic residues" evidence="1">
    <location>
        <begin position="304"/>
        <end position="345"/>
    </location>
</feature>
<feature type="compositionally biased region" description="Basic and acidic residues" evidence="1">
    <location>
        <begin position="1146"/>
        <end position="1156"/>
    </location>
</feature>
<feature type="compositionally biased region" description="Low complexity" evidence="1">
    <location>
        <begin position="1133"/>
        <end position="1144"/>
    </location>
</feature>
<gene>
    <name evidence="3" type="ORF">J3D65DRAFT_616677</name>
</gene>
<comment type="caution">
    <text evidence="3">The sequence shown here is derived from an EMBL/GenBank/DDBJ whole genome shotgun (WGS) entry which is preliminary data.</text>
</comment>
<feature type="compositionally biased region" description="Basic and acidic residues" evidence="1">
    <location>
        <begin position="937"/>
        <end position="951"/>
    </location>
</feature>
<feature type="compositionally biased region" description="Basic and acidic residues" evidence="1">
    <location>
        <begin position="279"/>
        <end position="297"/>
    </location>
</feature>
<dbReference type="PANTHER" id="PTHR23159">
    <property type="entry name" value="CENTROSOMAL PROTEIN 2"/>
    <property type="match status" value="1"/>
</dbReference>
<feature type="compositionally biased region" description="Low complexity" evidence="1">
    <location>
        <begin position="1026"/>
        <end position="1048"/>
    </location>
</feature>
<reference evidence="3 4" key="1">
    <citation type="submission" date="2024-04" db="EMBL/GenBank/DDBJ databases">
        <title>Phyllosticta paracitricarpa is synonymous to the EU quarantine fungus P. citricarpa based on phylogenomic analyses.</title>
        <authorList>
            <consortium name="Lawrence Berkeley National Laboratory"/>
            <person name="Van ingen-buijs V.A."/>
            <person name="Van westerhoven A.C."/>
            <person name="Haridas S."/>
            <person name="Skiadas P."/>
            <person name="Martin F."/>
            <person name="Groenewald J.Z."/>
            <person name="Crous P.W."/>
            <person name="Seidl M.F."/>
        </authorList>
    </citation>
    <scope>NUCLEOTIDE SEQUENCE [LARGE SCALE GENOMIC DNA]</scope>
    <source>
        <strain evidence="3 4">CPC 17464</strain>
    </source>
</reference>
<dbReference type="RefSeq" id="XP_066657776.1">
    <property type="nucleotide sequence ID" value="XM_066799471.1"/>
</dbReference>
<protein>
    <recommendedName>
        <fullName evidence="2">Fibronectin type-III domain-containing protein</fullName>
    </recommendedName>
</protein>
<feature type="region of interest" description="Disordered" evidence="1">
    <location>
        <begin position="705"/>
        <end position="1209"/>
    </location>
</feature>
<feature type="region of interest" description="Disordered" evidence="1">
    <location>
        <begin position="279"/>
        <end position="345"/>
    </location>
</feature>
<feature type="compositionally biased region" description="Low complexity" evidence="1">
    <location>
        <begin position="639"/>
        <end position="652"/>
    </location>
</feature>
<evidence type="ECO:0000313" key="4">
    <source>
        <dbReference type="Proteomes" id="UP001360953"/>
    </source>
</evidence>
<feature type="region of interest" description="Disordered" evidence="1">
    <location>
        <begin position="194"/>
        <end position="260"/>
    </location>
</feature>
<dbReference type="SMART" id="SM00060">
    <property type="entry name" value="FN3"/>
    <property type="match status" value="1"/>
</dbReference>
<feature type="compositionally biased region" description="Low complexity" evidence="1">
    <location>
        <begin position="796"/>
        <end position="811"/>
    </location>
</feature>
<dbReference type="CDD" id="cd00063">
    <property type="entry name" value="FN3"/>
    <property type="match status" value="1"/>
</dbReference>
<dbReference type="PANTHER" id="PTHR23159:SF31">
    <property type="entry name" value="CENTROSOME-ASSOCIATED PROTEIN CEP250 ISOFORM X1"/>
    <property type="match status" value="1"/>
</dbReference>
<feature type="compositionally biased region" description="Low complexity" evidence="1">
    <location>
        <begin position="1071"/>
        <end position="1086"/>
    </location>
</feature>
<accession>A0ABR1M050</accession>
<evidence type="ECO:0000256" key="1">
    <source>
        <dbReference type="SAM" id="MobiDB-lite"/>
    </source>
</evidence>
<feature type="domain" description="Fibronectin type-III" evidence="2">
    <location>
        <begin position="64"/>
        <end position="152"/>
    </location>
</feature>
<dbReference type="SUPFAM" id="SSF49265">
    <property type="entry name" value="Fibronectin type III"/>
    <property type="match status" value="1"/>
</dbReference>
<feature type="compositionally biased region" description="Polar residues" evidence="1">
    <location>
        <begin position="855"/>
        <end position="870"/>
    </location>
</feature>
<feature type="region of interest" description="Disordered" evidence="1">
    <location>
        <begin position="595"/>
        <end position="665"/>
    </location>
</feature>
<feature type="compositionally biased region" description="Polar residues" evidence="1">
    <location>
        <begin position="469"/>
        <end position="481"/>
    </location>
</feature>
<keyword evidence="4" id="KW-1185">Reference proteome</keyword>
<evidence type="ECO:0000259" key="2">
    <source>
        <dbReference type="PROSITE" id="PS50853"/>
    </source>
</evidence>
<dbReference type="EMBL" id="JBBPEH010000003">
    <property type="protein sequence ID" value="KAK7540845.1"/>
    <property type="molecule type" value="Genomic_DNA"/>
</dbReference>
<sequence length="1209" mass="131884">MPSPDIIAHWPVRAAGMEPLDALTSAPSLKALATFAALLWLVYRTWKVMAIREDDLIKLLGLDVPAAPVVSLVAIKADGAVLHWELSEPRSAVQAYQIKVNGVLVEEVGPKDTSINITNLRPATAFTVRVVAINHHNFHTQSEPVRFRTKPPSSDDFFDFAAYQRAVEVAHDDDHEEDENWWVEAKVAPCKNFLEPPSPALPPADMVRSHSNSQSHPRRVQLPRRISPATANSFHQDETNEDPKSGETEAQLQAEGDRLRADIATTRKAIEEEEKNFKEQKEVYSQRHNELKDELARKTAASSELRKEVVNLEKENQRAQAKKAAEEKALQQKAAERKKMADDAQRFKAEIDEMAAEIDRTGLEKEQRLAKAENETKRFREKQAEELATIRTLEESVREIGIQNRVLEEERKKLETGEADPEAQRRTEWAKEEKDWGEKIRALQQRYQVAWAGLQTAERTYAEAQNQLQVVSSRASNQPNPYRQPPILDEAPSRGTSQRQRQHAGSLGNENFSAAPGTFPVTTSTPYSNPSIASISPTVTSSSPFFNFANGAAPITAHRESSFSAAEFEALTGGAPMSPNAGLLLPSDLFSSETDRSTYAGLDHNGRNSAGSFGNLTGPPGGPPIPGLGAIQAQEANKSPSSPVSTHSQSPSYFASPRGSSGQLHMRYPQEGIDSDTRSINSLSGSGRVVTGATIQSRFNQLFNRQRGKTVSDDGPVFGSLKSSQSHSLPRPEHEELPPIGAPRRRGSHSGSSWMESIKPFRTSVPPLGTNSPSHVQTRKRAFKFFPSKEEESTWPPGFGPERSSSPRPGSTKSFGENQLPRPSTESSQRFGWTAEPTGQRSSPLSAADLGINAALNSMNSFSRQPSRRPSVQHGPPGLGYDESIDDEFDYPQDNRSPQQAPIGTRPQSQPQPTPSTPPSGKLNPAAPNFRSFWTRSADKAKTEKEKVDKKNKGKSKAKEPSFSGLDGTDERPTSATDFAIGTTSTLYPPSSSTGASDVFNLKGGDLSPTLTRKSRDSHTGRDRSSTVASSVAETASLSLSTSWSPRPSLDRTESRSESVAAAGTSVGKESWMSKLSRKSSSSKFSLPGTGGSSGEKKGGFFSRSEKKNSSSFEDADDGDGASTEPPTPALCGSSAASSPAVGGEQRGKDEKKADRSSGLSWSSFRKKRKTASLAESLQSEKTEEDERERDREQREDYKDPEGLGVFSA</sequence>
<feature type="compositionally biased region" description="Basic and acidic residues" evidence="1">
    <location>
        <begin position="235"/>
        <end position="247"/>
    </location>
</feature>
<proteinExistence type="predicted"/>
<feature type="compositionally biased region" description="Polar residues" evidence="1">
    <location>
        <begin position="812"/>
        <end position="845"/>
    </location>
</feature>
<dbReference type="Proteomes" id="UP001360953">
    <property type="component" value="Unassembled WGS sequence"/>
</dbReference>
<feature type="region of interest" description="Disordered" evidence="1">
    <location>
        <begin position="469"/>
        <end position="521"/>
    </location>
</feature>
<dbReference type="InterPro" id="IPR003961">
    <property type="entry name" value="FN3_dom"/>
</dbReference>
<dbReference type="InterPro" id="IPR036116">
    <property type="entry name" value="FN3_sf"/>
</dbReference>
<feature type="compositionally biased region" description="Basic and acidic residues" evidence="1">
    <location>
        <begin position="1095"/>
        <end position="1109"/>
    </location>
</feature>
<dbReference type="Pfam" id="PF00041">
    <property type="entry name" value="fn3"/>
    <property type="match status" value="1"/>
</dbReference>
<feature type="region of interest" description="Disordered" evidence="1">
    <location>
        <begin position="413"/>
        <end position="433"/>
    </location>
</feature>
<dbReference type="PROSITE" id="PS50853">
    <property type="entry name" value="FN3"/>
    <property type="match status" value="1"/>
</dbReference>
<feature type="compositionally biased region" description="Low complexity" evidence="1">
    <location>
        <begin position="983"/>
        <end position="994"/>
    </location>
</feature>
<evidence type="ECO:0000313" key="3">
    <source>
        <dbReference type="EMBL" id="KAK7540845.1"/>
    </source>
</evidence>
<feature type="compositionally biased region" description="Basic and acidic residues" evidence="1">
    <location>
        <begin position="1014"/>
        <end position="1025"/>
    </location>
</feature>
<dbReference type="Gene3D" id="2.60.40.10">
    <property type="entry name" value="Immunoglobulins"/>
    <property type="match status" value="1"/>
</dbReference>
<dbReference type="GeneID" id="92032377"/>
<name>A0ABR1M050_9PEZI</name>
<organism evidence="3 4">
    <name type="scientific">Phyllosticta citribraziliensis</name>
    <dbReference type="NCBI Taxonomy" id="989973"/>
    <lineage>
        <taxon>Eukaryota</taxon>
        <taxon>Fungi</taxon>
        <taxon>Dikarya</taxon>
        <taxon>Ascomycota</taxon>
        <taxon>Pezizomycotina</taxon>
        <taxon>Dothideomycetes</taxon>
        <taxon>Dothideomycetes incertae sedis</taxon>
        <taxon>Botryosphaeriales</taxon>
        <taxon>Phyllostictaceae</taxon>
        <taxon>Phyllosticta</taxon>
    </lineage>
</organism>
<feature type="compositionally biased region" description="Basic and acidic residues" evidence="1">
    <location>
        <begin position="1189"/>
        <end position="1202"/>
    </location>
</feature>